<dbReference type="SMART" id="SM00342">
    <property type="entry name" value="HTH_ARAC"/>
    <property type="match status" value="1"/>
</dbReference>
<keyword evidence="1" id="KW-0805">Transcription regulation</keyword>
<proteinExistence type="predicted"/>
<evidence type="ECO:0000313" key="5">
    <source>
        <dbReference type="EMBL" id="MEE1890692.1"/>
    </source>
</evidence>
<accession>A0ABU7HH89</accession>
<dbReference type="PANTHER" id="PTHR11019">
    <property type="entry name" value="HTH-TYPE TRANSCRIPTIONAL REGULATOR NIMR"/>
    <property type="match status" value="1"/>
</dbReference>
<dbReference type="InterPro" id="IPR018060">
    <property type="entry name" value="HTH_AraC"/>
</dbReference>
<dbReference type="InterPro" id="IPR003313">
    <property type="entry name" value="AraC-bd"/>
</dbReference>
<reference evidence="5" key="1">
    <citation type="submission" date="2024-01" db="EMBL/GenBank/DDBJ databases">
        <title>Unpublished Manusciprt.</title>
        <authorList>
            <person name="Duman M."/>
            <person name="Valdes E.G."/>
            <person name="Ajmi N."/>
            <person name="Altun S."/>
            <person name="Saticioglu I.B."/>
        </authorList>
    </citation>
    <scope>NUCLEOTIDE SEQUENCE</scope>
    <source>
        <strain evidence="5">137P</strain>
    </source>
</reference>
<dbReference type="Pfam" id="PF12833">
    <property type="entry name" value="HTH_18"/>
    <property type="match status" value="1"/>
</dbReference>
<feature type="domain" description="HTH araC/xylS-type" evidence="4">
    <location>
        <begin position="156"/>
        <end position="253"/>
    </location>
</feature>
<dbReference type="InterPro" id="IPR011051">
    <property type="entry name" value="RmlC_Cupin_sf"/>
</dbReference>
<keyword evidence="2" id="KW-0238">DNA-binding</keyword>
<dbReference type="EMBL" id="JAZDCT010000043">
    <property type="protein sequence ID" value="MEE1890692.1"/>
    <property type="molecule type" value="Genomic_DNA"/>
</dbReference>
<evidence type="ECO:0000256" key="1">
    <source>
        <dbReference type="ARBA" id="ARBA00023015"/>
    </source>
</evidence>
<sequence>MKQHLPVFEHPGQRCRPVCREYADGQRLSPHWHEAGQLVFATRGIMELRCAQGFWVLSPQQGLWVPAGLEHSLRARGQVSLRTLYLHPQTCELADQPYSLLVTPLLRELLLSARAIDQSTLPDSREAHLMALLLDELRWVRDVPLRLAMPAEPRLQKLCAALLEDPANGRALEDWGHEVGASVRTLARLFQAELGCTFQHWRQQARVFAAIARLHKGEPVGRIAQELGYESPAAFAKVFRRLMGCAPSVFSASWPIRTHA</sequence>
<keyword evidence="3" id="KW-0804">Transcription</keyword>
<dbReference type="CDD" id="cd06124">
    <property type="entry name" value="cupin_NimR-like_N"/>
    <property type="match status" value="1"/>
</dbReference>
<organism evidence="5 6">
    <name type="scientific">Pseudomonas carassii</name>
    <dbReference type="NCBI Taxonomy" id="3115855"/>
    <lineage>
        <taxon>Bacteria</taxon>
        <taxon>Pseudomonadati</taxon>
        <taxon>Pseudomonadota</taxon>
        <taxon>Gammaproteobacteria</taxon>
        <taxon>Pseudomonadales</taxon>
        <taxon>Pseudomonadaceae</taxon>
        <taxon>Pseudomonas</taxon>
    </lineage>
</organism>
<dbReference type="Gene3D" id="2.60.120.10">
    <property type="entry name" value="Jelly Rolls"/>
    <property type="match status" value="1"/>
</dbReference>
<evidence type="ECO:0000313" key="6">
    <source>
        <dbReference type="Proteomes" id="UP001354227"/>
    </source>
</evidence>
<dbReference type="InterPro" id="IPR009057">
    <property type="entry name" value="Homeodomain-like_sf"/>
</dbReference>
<comment type="caution">
    <text evidence="5">The sequence shown here is derived from an EMBL/GenBank/DDBJ whole genome shotgun (WGS) entry which is preliminary data.</text>
</comment>
<name>A0ABU7HH89_9PSED</name>
<protein>
    <submittedName>
        <fullName evidence="5">Helix-turn-helix transcriptional regulator</fullName>
    </submittedName>
</protein>
<dbReference type="SUPFAM" id="SSF46689">
    <property type="entry name" value="Homeodomain-like"/>
    <property type="match status" value="1"/>
</dbReference>
<dbReference type="RefSeq" id="WP_330105458.1">
    <property type="nucleotide sequence ID" value="NZ_JAZDCT010000043.1"/>
</dbReference>
<dbReference type="PROSITE" id="PS01124">
    <property type="entry name" value="HTH_ARAC_FAMILY_2"/>
    <property type="match status" value="1"/>
</dbReference>
<gene>
    <name evidence="5" type="ORF">V0R62_23760</name>
</gene>
<dbReference type="InterPro" id="IPR014710">
    <property type="entry name" value="RmlC-like_jellyroll"/>
</dbReference>
<evidence type="ECO:0000256" key="2">
    <source>
        <dbReference type="ARBA" id="ARBA00023125"/>
    </source>
</evidence>
<dbReference type="SUPFAM" id="SSF51182">
    <property type="entry name" value="RmlC-like cupins"/>
    <property type="match status" value="1"/>
</dbReference>
<dbReference type="Gene3D" id="1.10.10.60">
    <property type="entry name" value="Homeodomain-like"/>
    <property type="match status" value="1"/>
</dbReference>
<evidence type="ECO:0000256" key="3">
    <source>
        <dbReference type="ARBA" id="ARBA00023163"/>
    </source>
</evidence>
<evidence type="ECO:0000259" key="4">
    <source>
        <dbReference type="PROSITE" id="PS01124"/>
    </source>
</evidence>
<dbReference type="PANTHER" id="PTHR11019:SF159">
    <property type="entry name" value="TRANSCRIPTIONAL REGULATOR-RELATED"/>
    <property type="match status" value="1"/>
</dbReference>
<dbReference type="Pfam" id="PF02311">
    <property type="entry name" value="AraC_binding"/>
    <property type="match status" value="1"/>
</dbReference>
<dbReference type="Proteomes" id="UP001354227">
    <property type="component" value="Unassembled WGS sequence"/>
</dbReference>
<dbReference type="PROSITE" id="PS00041">
    <property type="entry name" value="HTH_ARAC_FAMILY_1"/>
    <property type="match status" value="1"/>
</dbReference>
<keyword evidence="6" id="KW-1185">Reference proteome</keyword>
<dbReference type="InterPro" id="IPR018062">
    <property type="entry name" value="HTH_AraC-typ_CS"/>
</dbReference>